<dbReference type="SMART" id="SM00382">
    <property type="entry name" value="AAA"/>
    <property type="match status" value="2"/>
</dbReference>
<keyword evidence="6" id="KW-0067">ATP-binding</keyword>
<dbReference type="CDD" id="cd03250">
    <property type="entry name" value="ABCC_MRP_domain1"/>
    <property type="match status" value="1"/>
</dbReference>
<keyword evidence="5" id="KW-0547">Nucleotide-binding</keyword>
<dbReference type="EMBL" id="VVIM01000006">
    <property type="protein sequence ID" value="KAB0798608.1"/>
    <property type="molecule type" value="Genomic_DNA"/>
</dbReference>
<dbReference type="AlphaFoldDB" id="A0A5N4AN16"/>
<protein>
    <recommendedName>
        <fullName evidence="14">Multidrug resistance-associated protein lethal(2)03659</fullName>
    </recommendedName>
</protein>
<sequence>MDCSDQKIRTQNPRGKAGLFNILLFKYAFNIIYTGTRRNLNMDDIYEVLPNFEASQLYSRMNQEWQKELKTSKNPSIFKIFLRMFGWEFALWGIGIFIAVLFIGDMAHTIVMGKFMTYFEPGTNVTLKEALLYASGLIGAKVVVQLYDNTYLLAVWSIGLRMQIACNTMVYRKCLRLNSKNQNNHGRAVTIITKDIAQLLTVADCAHMLLIGFPKFFVMLYIMYTYIGVSALAGAAIVMATVPVNALLGILISKYRLKTAAQTDQRVKITQEMLTAMRIIKMHTWEKFFSNTIDKRRGKEMKILRIVYYLKAVVFAIGQLSYRFAFYVCVLTYVALGNHVTAEKAFVIIGCFGAFESLLTDYMPNGIPQMAEYKASLLRITNFLMLEEVPTPLSGDIHNSIDRTIDLKGATVTTEGATVLAGISLNVSGGLTVVAGPTGSGKSTLLKLLLHDVPANSGEVNVCGKVSYASQEPWIFPSTIRQNITFGESFNEKRYQRVIEVCALIHDFNALPNGDQTFVSDRGLNLSRGQKVRINLARAIYKEADIYLLDDCLSSVDGRVGKHIFHECIKGFLKNFVCVLVINNPLPLEDSDNVIVLNKGRLEFHGTFNNFKEWNNQEVKLELNWDALYESQNSEKNEAQALVPNEACSANVYEEFNKEGKVKKSVYYAYYLCGGGWKIFLIVAICSIAAHAAASWTDYFVSFWVDMEQELSAFRMNQTTNLPEYRNLESRYEIIMTTYSLVMLAAAVFTVLQALTFYFFTIKASIKIHKTVIGKIINAFMTFFDNHLSGNVLNRLSRDVTIIDEQMPCVMLDSLKVILSMYGVLIIITSVNWYFIIPSIILTAVVYQTRRMYMNTGRCLKRLEGAARSPLIGHLTATLEGLTTMRASNAQARLSNEFERHQDLYSSALYMNLATSRAFGFYLDATGTIYSSIIIFSFLILKTDTRAGLVGLAISQSFSLLGLLKWAARQWAELETQMTSTERLLEYRDRIVEVPYGKIPDSWPSTGAIKYEGVTLRYSSCGKTALKDLNFHIGSKEKVGIVGRTGAGKTSIISTLFRLYDYEGNIFIDGIDIKSIPINYLRSKLSIIPQDPVLFSGTVRTNLDPYCEFLDEVLWDALEEVGMKNAFANLDAEIMTGGTGLSVGEKQLFCLARAILHNNSILVLDEATANIDPETDTLIQKTIKQKFTNCTVVTIAHKLRTVIDSDSIIVMDGGVICQFGPPKSLLEDEEGLFYRIAQQARLVS</sequence>
<dbReference type="FunFam" id="1.20.1560.10:FF:000014">
    <property type="entry name" value="Multidrug resistance-associated protein member 4"/>
    <property type="match status" value="1"/>
</dbReference>
<evidence type="ECO:0000256" key="3">
    <source>
        <dbReference type="ARBA" id="ARBA00022692"/>
    </source>
</evidence>
<feature type="domain" description="ABC transporter" evidence="10">
    <location>
        <begin position="405"/>
        <end position="624"/>
    </location>
</feature>
<feature type="transmembrane region" description="Helical" evidence="9">
    <location>
        <begin position="821"/>
        <end position="847"/>
    </location>
</feature>
<dbReference type="GO" id="GO:0005524">
    <property type="term" value="F:ATP binding"/>
    <property type="evidence" value="ECO:0007669"/>
    <property type="project" value="UniProtKB-KW"/>
</dbReference>
<dbReference type="Pfam" id="PF00664">
    <property type="entry name" value="ABC_membrane"/>
    <property type="match status" value="2"/>
</dbReference>
<evidence type="ECO:0000256" key="1">
    <source>
        <dbReference type="ARBA" id="ARBA00004141"/>
    </source>
</evidence>
<dbReference type="InterPro" id="IPR044726">
    <property type="entry name" value="ABCC_6TM_D2"/>
</dbReference>
<dbReference type="PROSITE" id="PS50929">
    <property type="entry name" value="ABC_TM1F"/>
    <property type="match status" value="2"/>
</dbReference>
<dbReference type="SUPFAM" id="SSF52540">
    <property type="entry name" value="P-loop containing nucleoside triphosphate hydrolases"/>
    <property type="match status" value="2"/>
</dbReference>
<dbReference type="CDD" id="cd18580">
    <property type="entry name" value="ABC_6TM_ABCC_D2"/>
    <property type="match status" value="1"/>
</dbReference>
<dbReference type="Gene3D" id="1.20.1560.10">
    <property type="entry name" value="ABC transporter type 1, transmembrane domain"/>
    <property type="match status" value="2"/>
</dbReference>
<dbReference type="PANTHER" id="PTHR24223">
    <property type="entry name" value="ATP-BINDING CASSETTE SUB-FAMILY C"/>
    <property type="match status" value="1"/>
</dbReference>
<feature type="transmembrane region" description="Helical" evidence="9">
    <location>
        <begin position="17"/>
        <end position="36"/>
    </location>
</feature>
<feature type="domain" description="ABC transporter" evidence="10">
    <location>
        <begin position="1009"/>
        <end position="1238"/>
    </location>
</feature>
<keyword evidence="13" id="KW-1185">Reference proteome</keyword>
<dbReference type="FunFam" id="3.40.50.300:FF:000163">
    <property type="entry name" value="Multidrug resistance-associated protein member 4"/>
    <property type="match status" value="1"/>
</dbReference>
<evidence type="ECO:0000256" key="9">
    <source>
        <dbReference type="SAM" id="Phobius"/>
    </source>
</evidence>
<dbReference type="GO" id="GO:0016887">
    <property type="term" value="F:ATP hydrolysis activity"/>
    <property type="evidence" value="ECO:0007669"/>
    <property type="project" value="InterPro"/>
</dbReference>
<feature type="domain" description="ABC transmembrane type-1" evidence="11">
    <location>
        <begin position="681"/>
        <end position="976"/>
    </location>
</feature>
<dbReference type="SUPFAM" id="SSF90123">
    <property type="entry name" value="ABC transporter transmembrane region"/>
    <property type="match status" value="2"/>
</dbReference>
<dbReference type="InterPro" id="IPR036640">
    <property type="entry name" value="ABC1_TM_sf"/>
</dbReference>
<feature type="transmembrane region" description="Helical" evidence="9">
    <location>
        <begin position="734"/>
        <end position="760"/>
    </location>
</feature>
<dbReference type="OrthoDB" id="6500128at2759"/>
<dbReference type="Proteomes" id="UP000327044">
    <property type="component" value="Unassembled WGS sequence"/>
</dbReference>
<evidence type="ECO:0000313" key="12">
    <source>
        <dbReference type="EMBL" id="KAB0798608.1"/>
    </source>
</evidence>
<evidence type="ECO:0000259" key="11">
    <source>
        <dbReference type="PROSITE" id="PS50929"/>
    </source>
</evidence>
<dbReference type="InParanoid" id="A0A5N4AN16"/>
<evidence type="ECO:0000256" key="4">
    <source>
        <dbReference type="ARBA" id="ARBA00022737"/>
    </source>
</evidence>
<feature type="transmembrane region" description="Helical" evidence="9">
    <location>
        <begin position="89"/>
        <end position="110"/>
    </location>
</feature>
<evidence type="ECO:0000256" key="5">
    <source>
        <dbReference type="ARBA" id="ARBA00022741"/>
    </source>
</evidence>
<evidence type="ECO:0000256" key="7">
    <source>
        <dbReference type="ARBA" id="ARBA00022989"/>
    </source>
</evidence>
<feature type="domain" description="ABC transmembrane type-1" evidence="11">
    <location>
        <begin position="92"/>
        <end position="355"/>
    </location>
</feature>
<dbReference type="InterPro" id="IPR044746">
    <property type="entry name" value="ABCC_6TM_D1"/>
</dbReference>
<dbReference type="PANTHER" id="PTHR24223:SF448">
    <property type="entry name" value="FI20146P1-RELATED"/>
    <property type="match status" value="1"/>
</dbReference>
<keyword evidence="2" id="KW-0813">Transport</keyword>
<evidence type="ECO:0000256" key="2">
    <source>
        <dbReference type="ARBA" id="ARBA00022448"/>
    </source>
</evidence>
<dbReference type="Pfam" id="PF00005">
    <property type="entry name" value="ABC_tran"/>
    <property type="match status" value="2"/>
</dbReference>
<dbReference type="InterPro" id="IPR017871">
    <property type="entry name" value="ABC_transporter-like_CS"/>
</dbReference>
<reference evidence="12 13" key="1">
    <citation type="journal article" date="2018" name="Elife">
        <title>Firefly genomes illuminate parallel origins of bioluminescence in beetles.</title>
        <authorList>
            <person name="Fallon T.R."/>
            <person name="Lower S.E."/>
            <person name="Chang C.H."/>
            <person name="Bessho-Uehara M."/>
            <person name="Martin G.J."/>
            <person name="Bewick A.J."/>
            <person name="Behringer M."/>
            <person name="Debat H.J."/>
            <person name="Wong I."/>
            <person name="Day J.C."/>
            <person name="Suvorov A."/>
            <person name="Silva C.J."/>
            <person name="Stanger-Hall K.F."/>
            <person name="Hall D.W."/>
            <person name="Schmitz R.J."/>
            <person name="Nelson D.R."/>
            <person name="Lewis S.M."/>
            <person name="Shigenobu S."/>
            <person name="Bybee S.M."/>
            <person name="Larracuente A.M."/>
            <person name="Oba Y."/>
            <person name="Weng J.K."/>
        </authorList>
    </citation>
    <scope>NUCLEOTIDE SEQUENCE [LARGE SCALE GENOMIC DNA]</scope>
    <source>
        <strain evidence="12">1611_PpyrPB1</strain>
        <tissue evidence="12">Whole body</tissue>
    </source>
</reference>
<comment type="subcellular location">
    <subcellularLocation>
        <location evidence="1">Membrane</location>
        <topology evidence="1">Multi-pass membrane protein</topology>
    </subcellularLocation>
</comment>
<feature type="transmembrane region" description="Helical" evidence="9">
    <location>
        <begin position="668"/>
        <end position="694"/>
    </location>
</feature>
<dbReference type="GO" id="GO:0016020">
    <property type="term" value="C:membrane"/>
    <property type="evidence" value="ECO:0007669"/>
    <property type="project" value="UniProtKB-SubCell"/>
</dbReference>
<evidence type="ECO:0008006" key="14">
    <source>
        <dbReference type="Google" id="ProtNLM"/>
    </source>
</evidence>
<keyword evidence="7 9" id="KW-1133">Transmembrane helix</keyword>
<dbReference type="CDD" id="cd03244">
    <property type="entry name" value="ABCC_MRP_domain2"/>
    <property type="match status" value="1"/>
</dbReference>
<dbReference type="CDD" id="cd18579">
    <property type="entry name" value="ABC_6TM_ABCC_D1"/>
    <property type="match status" value="1"/>
</dbReference>
<feature type="transmembrane region" description="Helical" evidence="9">
    <location>
        <begin position="208"/>
        <end position="227"/>
    </location>
</feature>
<feature type="transmembrane region" description="Helical" evidence="9">
    <location>
        <begin position="919"/>
        <end position="941"/>
    </location>
</feature>
<name>A0A5N4AN16_PHOPY</name>
<dbReference type="PROSITE" id="PS00211">
    <property type="entry name" value="ABC_TRANSPORTER_1"/>
    <property type="match status" value="1"/>
</dbReference>
<dbReference type="InterPro" id="IPR050173">
    <property type="entry name" value="ABC_transporter_C-like"/>
</dbReference>
<keyword evidence="3 9" id="KW-0812">Transmembrane</keyword>
<dbReference type="InterPro" id="IPR027417">
    <property type="entry name" value="P-loop_NTPase"/>
</dbReference>
<gene>
    <name evidence="12" type="ORF">PPYR_09601</name>
</gene>
<evidence type="ECO:0000256" key="8">
    <source>
        <dbReference type="ARBA" id="ARBA00023136"/>
    </source>
</evidence>
<keyword evidence="8 9" id="KW-0472">Membrane</keyword>
<dbReference type="InterPro" id="IPR011527">
    <property type="entry name" value="ABC1_TM_dom"/>
</dbReference>
<accession>A0A5N4AN16</accession>
<dbReference type="FunFam" id="3.40.50.300:FF:000973">
    <property type="entry name" value="Multidrug resistance-associated protein 4"/>
    <property type="match status" value="1"/>
</dbReference>
<proteinExistence type="predicted"/>
<organism evidence="12 13">
    <name type="scientific">Photinus pyralis</name>
    <name type="common">Common eastern firefly</name>
    <name type="synonym">Lampyris pyralis</name>
    <dbReference type="NCBI Taxonomy" id="7054"/>
    <lineage>
        <taxon>Eukaryota</taxon>
        <taxon>Metazoa</taxon>
        <taxon>Ecdysozoa</taxon>
        <taxon>Arthropoda</taxon>
        <taxon>Hexapoda</taxon>
        <taxon>Insecta</taxon>
        <taxon>Pterygota</taxon>
        <taxon>Neoptera</taxon>
        <taxon>Endopterygota</taxon>
        <taxon>Coleoptera</taxon>
        <taxon>Polyphaga</taxon>
        <taxon>Elateriformia</taxon>
        <taxon>Elateroidea</taxon>
        <taxon>Lampyridae</taxon>
        <taxon>Lampyrinae</taxon>
        <taxon>Photinus</taxon>
    </lineage>
</organism>
<feature type="transmembrane region" description="Helical" evidence="9">
    <location>
        <begin position="233"/>
        <end position="252"/>
    </location>
</feature>
<evidence type="ECO:0000259" key="10">
    <source>
        <dbReference type="PROSITE" id="PS50893"/>
    </source>
</evidence>
<dbReference type="GO" id="GO:0140359">
    <property type="term" value="F:ABC-type transporter activity"/>
    <property type="evidence" value="ECO:0007669"/>
    <property type="project" value="InterPro"/>
</dbReference>
<dbReference type="Gene3D" id="3.40.50.300">
    <property type="entry name" value="P-loop containing nucleotide triphosphate hydrolases"/>
    <property type="match status" value="2"/>
</dbReference>
<keyword evidence="4" id="KW-0677">Repeat</keyword>
<comment type="caution">
    <text evidence="12">The sequence shown here is derived from an EMBL/GenBank/DDBJ whole genome shotgun (WGS) entry which is preliminary data.</text>
</comment>
<dbReference type="InterPro" id="IPR003439">
    <property type="entry name" value="ABC_transporter-like_ATP-bd"/>
</dbReference>
<feature type="transmembrane region" description="Helical" evidence="9">
    <location>
        <begin position="306"/>
        <end position="325"/>
    </location>
</feature>
<evidence type="ECO:0000256" key="6">
    <source>
        <dbReference type="ARBA" id="ARBA00022840"/>
    </source>
</evidence>
<dbReference type="PROSITE" id="PS50893">
    <property type="entry name" value="ABC_TRANSPORTER_2"/>
    <property type="match status" value="2"/>
</dbReference>
<evidence type="ECO:0000313" key="13">
    <source>
        <dbReference type="Proteomes" id="UP000327044"/>
    </source>
</evidence>
<dbReference type="InterPro" id="IPR003593">
    <property type="entry name" value="AAA+_ATPase"/>
</dbReference>